<accession>A0A1V5ZPP5</accession>
<sequence length="135" mass="14981">MNTASSTNTGEAAIISRSNQILITKTIAKTNKGINNTKAKNNFIIKSKKSQTILLHEAGSAKSEKFNKELYIVIKGPTNHLDFSKIFVNVYFILLFSEAFLKKASSFVKNQYHVQDSLSLLESTGIILHSSSSQR</sequence>
<protein>
    <submittedName>
        <fullName evidence="1">Uncharacterized protein</fullName>
    </submittedName>
</protein>
<gene>
    <name evidence="1" type="ORF">BWY04_00564</name>
</gene>
<name>A0A1V5ZPP5_9BACT</name>
<dbReference type="EMBL" id="MWDB01000009">
    <property type="protein sequence ID" value="OQB41854.1"/>
    <property type="molecule type" value="Genomic_DNA"/>
</dbReference>
<proteinExistence type="predicted"/>
<organism evidence="1">
    <name type="scientific">candidate division CPR1 bacterium ADurb.Bin160</name>
    <dbReference type="NCBI Taxonomy" id="1852826"/>
    <lineage>
        <taxon>Bacteria</taxon>
        <taxon>candidate division CPR1</taxon>
    </lineage>
</organism>
<evidence type="ECO:0000313" key="1">
    <source>
        <dbReference type="EMBL" id="OQB41854.1"/>
    </source>
</evidence>
<reference evidence="1" key="1">
    <citation type="submission" date="2017-02" db="EMBL/GenBank/DDBJ databases">
        <title>Delving into the versatile metabolic prowess of the omnipresent phylum Bacteroidetes.</title>
        <authorList>
            <person name="Nobu M.K."/>
            <person name="Mei R."/>
            <person name="Narihiro T."/>
            <person name="Kuroda K."/>
            <person name="Liu W.-T."/>
        </authorList>
    </citation>
    <scope>NUCLEOTIDE SEQUENCE</scope>
    <source>
        <strain evidence="1">ADurb.Bin160</strain>
    </source>
</reference>
<dbReference type="AlphaFoldDB" id="A0A1V5ZPP5"/>
<dbReference type="Proteomes" id="UP000485621">
    <property type="component" value="Unassembled WGS sequence"/>
</dbReference>
<comment type="caution">
    <text evidence="1">The sequence shown here is derived from an EMBL/GenBank/DDBJ whole genome shotgun (WGS) entry which is preliminary data.</text>
</comment>